<sequence length="447" mass="49346">MWVLINTAASPFFPFELIFDGFIPNASTYKAINVYSQVKSANILTESQLPTYALFRTSATPPATIIIKAIGWSVVEKIGPLRAFQVITAAPPPLILPVSADPAPVRVVTPGFSELTGTDDAKAAFGVWYAPDDPRNLKSLVPEGILPKLGHAEVVAALHAVQSAPVNAPLFIAGKNSAVATAMNTHLRNWEDNGWIGVPDPAPLQALAAFPPLAPERDIVLCPRTAVSENMAIPVNLLVPAEARIYGAKLSKMTQRNAYLKIRSLQKTPSRKTTAITVALVQEFEKSRVGHAPTPEVIWQSIRHKDITSQIKSWLWKSMHGAHRVGRYWSHIPGFEERGTCISCDMPESLQHILFECPRPGQAQIWDLVGELWRRKSGTLFPTPSLGMVLGSALTMFEHESKMKPSSLNRFYRILISESAYLVWKLRNECVINRNGVPPSCFEVHNR</sequence>
<name>A0AAD7GS67_MYCRO</name>
<proteinExistence type="predicted"/>
<evidence type="ECO:0000313" key="1">
    <source>
        <dbReference type="EMBL" id="KAJ7704102.1"/>
    </source>
</evidence>
<dbReference type="Gene3D" id="3.30.420.10">
    <property type="entry name" value="Ribonuclease H-like superfamily/Ribonuclease H"/>
    <property type="match status" value="1"/>
</dbReference>
<dbReference type="EMBL" id="JARKIE010000011">
    <property type="protein sequence ID" value="KAJ7704102.1"/>
    <property type="molecule type" value="Genomic_DNA"/>
</dbReference>
<dbReference type="AlphaFoldDB" id="A0AAD7GS67"/>
<dbReference type="InterPro" id="IPR036397">
    <property type="entry name" value="RNaseH_sf"/>
</dbReference>
<evidence type="ECO:0000313" key="2">
    <source>
        <dbReference type="Proteomes" id="UP001221757"/>
    </source>
</evidence>
<comment type="caution">
    <text evidence="1">The sequence shown here is derived from an EMBL/GenBank/DDBJ whole genome shotgun (WGS) entry which is preliminary data.</text>
</comment>
<dbReference type="Proteomes" id="UP001221757">
    <property type="component" value="Unassembled WGS sequence"/>
</dbReference>
<reference evidence="1" key="1">
    <citation type="submission" date="2023-03" db="EMBL/GenBank/DDBJ databases">
        <title>Massive genome expansion in bonnet fungi (Mycena s.s.) driven by repeated elements and novel gene families across ecological guilds.</title>
        <authorList>
            <consortium name="Lawrence Berkeley National Laboratory"/>
            <person name="Harder C.B."/>
            <person name="Miyauchi S."/>
            <person name="Viragh M."/>
            <person name="Kuo A."/>
            <person name="Thoen E."/>
            <person name="Andreopoulos B."/>
            <person name="Lu D."/>
            <person name="Skrede I."/>
            <person name="Drula E."/>
            <person name="Henrissat B."/>
            <person name="Morin E."/>
            <person name="Kohler A."/>
            <person name="Barry K."/>
            <person name="LaButti K."/>
            <person name="Morin E."/>
            <person name="Salamov A."/>
            <person name="Lipzen A."/>
            <person name="Mereny Z."/>
            <person name="Hegedus B."/>
            <person name="Baldrian P."/>
            <person name="Stursova M."/>
            <person name="Weitz H."/>
            <person name="Taylor A."/>
            <person name="Grigoriev I.V."/>
            <person name="Nagy L.G."/>
            <person name="Martin F."/>
            <person name="Kauserud H."/>
        </authorList>
    </citation>
    <scope>NUCLEOTIDE SEQUENCE</scope>
    <source>
        <strain evidence="1">CBHHK067</strain>
    </source>
</reference>
<accession>A0AAD7GS67</accession>
<gene>
    <name evidence="1" type="ORF">B0H17DRAFT_1194011</name>
</gene>
<organism evidence="1 2">
    <name type="scientific">Mycena rosella</name>
    <name type="common">Pink bonnet</name>
    <name type="synonym">Agaricus rosellus</name>
    <dbReference type="NCBI Taxonomy" id="1033263"/>
    <lineage>
        <taxon>Eukaryota</taxon>
        <taxon>Fungi</taxon>
        <taxon>Dikarya</taxon>
        <taxon>Basidiomycota</taxon>
        <taxon>Agaricomycotina</taxon>
        <taxon>Agaricomycetes</taxon>
        <taxon>Agaricomycetidae</taxon>
        <taxon>Agaricales</taxon>
        <taxon>Marasmiineae</taxon>
        <taxon>Mycenaceae</taxon>
        <taxon>Mycena</taxon>
    </lineage>
</organism>
<protein>
    <recommendedName>
        <fullName evidence="3">Reverse transcriptase zinc-binding domain-containing protein</fullName>
    </recommendedName>
</protein>
<dbReference type="GO" id="GO:0003676">
    <property type="term" value="F:nucleic acid binding"/>
    <property type="evidence" value="ECO:0007669"/>
    <property type="project" value="InterPro"/>
</dbReference>
<keyword evidence="2" id="KW-1185">Reference proteome</keyword>
<evidence type="ECO:0008006" key="3">
    <source>
        <dbReference type="Google" id="ProtNLM"/>
    </source>
</evidence>